<organism evidence="1 2">
    <name type="scientific">Symbiodinium microadriaticum</name>
    <name type="common">Dinoflagellate</name>
    <name type="synonym">Zooxanthella microadriatica</name>
    <dbReference type="NCBI Taxonomy" id="2951"/>
    <lineage>
        <taxon>Eukaryota</taxon>
        <taxon>Sar</taxon>
        <taxon>Alveolata</taxon>
        <taxon>Dinophyceae</taxon>
        <taxon>Suessiales</taxon>
        <taxon>Symbiodiniaceae</taxon>
        <taxon>Symbiodinium</taxon>
    </lineage>
</organism>
<proteinExistence type="predicted"/>
<sequence>MQNQQVHIHGCFLGSRLAFVTMSYFPVLPGAVDDSATPAPSPKMHGLHGHDAGDIEAPRAPVRNVVLTVEQKEKLQQWQRMAEHGFQIHRRAERYYEHVNFWTLSLPSVVLSAVATVWTLATENSQFENSRVYIASISGLGTIVTSIGTYWRWQARMEKNRFASERYNSLTNRLTLLKARLQMGDIEFAHVLQEVESTIHEILKTCGPPDLWVQQRFEWEEKTSQYELLDRLTNLRDVSPWVRCCFPCCWQTVTKLCRRRTRGNGEDRWEWFMDRAVVLWADRDTLGPPIELEGADSIPHPGEDIRARTTSFAGGSVGENFPPGGQLCEEPQEVIFSLCPPGHLLPAERA</sequence>
<dbReference type="AlphaFoldDB" id="A0A1Q9EBN0"/>
<protein>
    <submittedName>
        <fullName evidence="1">Uncharacterized protein</fullName>
    </submittedName>
</protein>
<name>A0A1Q9EBN0_SYMMI</name>
<dbReference type="Proteomes" id="UP000186817">
    <property type="component" value="Unassembled WGS sequence"/>
</dbReference>
<reference evidence="1 2" key="1">
    <citation type="submission" date="2016-02" db="EMBL/GenBank/DDBJ databases">
        <title>Genome analysis of coral dinoflagellate symbionts highlights evolutionary adaptations to a symbiotic lifestyle.</title>
        <authorList>
            <person name="Aranda M."/>
            <person name="Li Y."/>
            <person name="Liew Y.J."/>
            <person name="Baumgarten S."/>
            <person name="Simakov O."/>
            <person name="Wilson M."/>
            <person name="Piel J."/>
            <person name="Ashoor H."/>
            <person name="Bougouffa S."/>
            <person name="Bajic V.B."/>
            <person name="Ryu T."/>
            <person name="Ravasi T."/>
            <person name="Bayer T."/>
            <person name="Micklem G."/>
            <person name="Kim H."/>
            <person name="Bhak J."/>
            <person name="Lajeunesse T.C."/>
            <person name="Voolstra C.R."/>
        </authorList>
    </citation>
    <scope>NUCLEOTIDE SEQUENCE [LARGE SCALE GENOMIC DNA]</scope>
    <source>
        <strain evidence="1 2">CCMP2467</strain>
    </source>
</reference>
<evidence type="ECO:0000313" key="1">
    <source>
        <dbReference type="EMBL" id="OLQ04840.1"/>
    </source>
</evidence>
<comment type="caution">
    <text evidence="1">The sequence shown here is derived from an EMBL/GenBank/DDBJ whole genome shotgun (WGS) entry which is preliminary data.</text>
</comment>
<accession>A0A1Q9EBN0</accession>
<dbReference type="EMBL" id="LSRX01000200">
    <property type="protein sequence ID" value="OLQ04840.1"/>
    <property type="molecule type" value="Genomic_DNA"/>
</dbReference>
<evidence type="ECO:0000313" key="2">
    <source>
        <dbReference type="Proteomes" id="UP000186817"/>
    </source>
</evidence>
<dbReference type="OrthoDB" id="406255at2759"/>
<gene>
    <name evidence="1" type="ORF">AK812_SmicGene12065</name>
</gene>
<keyword evidence="2" id="KW-1185">Reference proteome</keyword>